<protein>
    <recommendedName>
        <fullName evidence="2">Subtelomeric hrmA-associated cluster protein AFUB-079030/YDR124W-like helical bundle domain-containing protein</fullName>
    </recommendedName>
</protein>
<feature type="domain" description="Subtelomeric hrmA-associated cluster protein AFUB-079030/YDR124W-like helical bundle" evidence="2">
    <location>
        <begin position="197"/>
        <end position="342"/>
    </location>
</feature>
<name>A0A2J6RE26_HYAVF</name>
<organism evidence="3 4">
    <name type="scientific">Hyaloscypha variabilis (strain UAMH 11265 / GT02V1 / F)</name>
    <name type="common">Meliniomyces variabilis</name>
    <dbReference type="NCBI Taxonomy" id="1149755"/>
    <lineage>
        <taxon>Eukaryota</taxon>
        <taxon>Fungi</taxon>
        <taxon>Dikarya</taxon>
        <taxon>Ascomycota</taxon>
        <taxon>Pezizomycotina</taxon>
        <taxon>Leotiomycetes</taxon>
        <taxon>Helotiales</taxon>
        <taxon>Hyaloscyphaceae</taxon>
        <taxon>Hyaloscypha</taxon>
        <taxon>Hyaloscypha variabilis</taxon>
    </lineage>
</organism>
<proteinExistence type="predicted"/>
<feature type="compositionally biased region" description="Basic and acidic residues" evidence="1">
    <location>
        <begin position="381"/>
        <end position="394"/>
    </location>
</feature>
<keyword evidence="4" id="KW-1185">Reference proteome</keyword>
<feature type="region of interest" description="Disordered" evidence="1">
    <location>
        <begin position="453"/>
        <end position="485"/>
    </location>
</feature>
<dbReference type="AlphaFoldDB" id="A0A2J6RE26"/>
<feature type="compositionally biased region" description="Low complexity" evidence="1">
    <location>
        <begin position="398"/>
        <end position="410"/>
    </location>
</feature>
<evidence type="ECO:0000259" key="2">
    <source>
        <dbReference type="Pfam" id="PF11001"/>
    </source>
</evidence>
<sequence>MVQRPIPQGDISFPRENSWMRNDRPPYLDPSHEHRFTHSFSPVHTGPLTIEAALKDCARIGFTEFGLIVVGEHGELKRYSSPSLVPYQKRFFTDEFCSRFTSAVKKVSNDGYSTSTHGPESMHSEFELDSESVGRKGSGSSEGRTRHRKTRSDDSDEEISSGSRGKKRVRHYPAWRENCNDDTPIPVPTQKTQQLMIGDSAEVEKFYACRFKDMQQSSCKVMGKAFVKLVEPKKQTHHPYTKGDGKAPLWWPPTTGDDNVRVRHKEPDHLLKPERIRLLVHILRMIIEPRENQHSTVQKLGLNVKKLEEVTMEAMSNWFNDKEHPENAQKKPYLKEIFKIAKAEERYKNGEIDGTTVIPVMYGERSGSGDGDGSDDEGDEPSFKPEDDEHDMPHNTRSSLSSPDSMVSPLTGPSRHIQSEHDSNNMGMRTNLPVRTMEDQFNDASSFFSRGLGVNFQQPRSPSLQDPSRGPGQFAPSQPTFHNPQMFWQPNIVSNASSNNFYVTSPQTTLPPSSSPYNPLPLPIPQQTMLPPPPINTQHPFDGLPVGRSYDSSPALGSQLRTGSMGHPHQLSQHHGFQEYLQDSGNFGHHESDLKDQQQQQHHIHPS</sequence>
<dbReference type="InterPro" id="IPR047092">
    <property type="entry name" value="AFUB_07903/YDR124W-like_hel"/>
</dbReference>
<dbReference type="OrthoDB" id="5338458at2759"/>
<dbReference type="STRING" id="1149755.A0A2J6RE26"/>
<feature type="region of interest" description="Disordered" evidence="1">
    <location>
        <begin position="108"/>
        <end position="171"/>
    </location>
</feature>
<dbReference type="EMBL" id="KZ613950">
    <property type="protein sequence ID" value="PMD36756.1"/>
    <property type="molecule type" value="Genomic_DNA"/>
</dbReference>
<feature type="region of interest" description="Disordered" evidence="1">
    <location>
        <begin position="536"/>
        <end position="607"/>
    </location>
</feature>
<feature type="compositionally biased region" description="Polar residues" evidence="1">
    <location>
        <begin position="550"/>
        <end position="562"/>
    </location>
</feature>
<evidence type="ECO:0000256" key="1">
    <source>
        <dbReference type="SAM" id="MobiDB-lite"/>
    </source>
</evidence>
<accession>A0A2J6RE26</accession>
<feature type="region of interest" description="Disordered" evidence="1">
    <location>
        <begin position="358"/>
        <end position="430"/>
    </location>
</feature>
<evidence type="ECO:0000313" key="4">
    <source>
        <dbReference type="Proteomes" id="UP000235786"/>
    </source>
</evidence>
<dbReference type="PANTHER" id="PTHR36102">
    <property type="entry name" value="CHROMOSOME 10, WHOLE GENOME SHOTGUN SEQUENCE"/>
    <property type="match status" value="1"/>
</dbReference>
<feature type="compositionally biased region" description="Polar residues" evidence="1">
    <location>
        <begin position="475"/>
        <end position="485"/>
    </location>
</feature>
<dbReference type="PANTHER" id="PTHR36102:SF1">
    <property type="entry name" value="YDR124W-LIKE HELICAL BUNDLE DOMAIN-CONTAINING PROTEIN"/>
    <property type="match status" value="1"/>
</dbReference>
<reference evidence="3 4" key="1">
    <citation type="submission" date="2016-04" db="EMBL/GenBank/DDBJ databases">
        <title>A degradative enzymes factory behind the ericoid mycorrhizal symbiosis.</title>
        <authorList>
            <consortium name="DOE Joint Genome Institute"/>
            <person name="Martino E."/>
            <person name="Morin E."/>
            <person name="Grelet G."/>
            <person name="Kuo A."/>
            <person name="Kohler A."/>
            <person name="Daghino S."/>
            <person name="Barry K."/>
            <person name="Choi C."/>
            <person name="Cichocki N."/>
            <person name="Clum A."/>
            <person name="Copeland A."/>
            <person name="Hainaut M."/>
            <person name="Haridas S."/>
            <person name="Labutti K."/>
            <person name="Lindquist E."/>
            <person name="Lipzen A."/>
            <person name="Khouja H.-R."/>
            <person name="Murat C."/>
            <person name="Ohm R."/>
            <person name="Olson A."/>
            <person name="Spatafora J."/>
            <person name="Veneault-Fourrey C."/>
            <person name="Henrissat B."/>
            <person name="Grigoriev I."/>
            <person name="Martin F."/>
            <person name="Perotto S."/>
        </authorList>
    </citation>
    <scope>NUCLEOTIDE SEQUENCE [LARGE SCALE GENOMIC DNA]</scope>
    <source>
        <strain evidence="3 4">F</strain>
    </source>
</reference>
<gene>
    <name evidence="3" type="ORF">L207DRAFT_532354</name>
</gene>
<dbReference type="InterPro" id="IPR021264">
    <property type="entry name" value="AFUB_079030/YDR124W-like"/>
</dbReference>
<feature type="compositionally biased region" description="Polar residues" evidence="1">
    <location>
        <begin position="570"/>
        <end position="585"/>
    </location>
</feature>
<dbReference type="Proteomes" id="UP000235786">
    <property type="component" value="Unassembled WGS sequence"/>
</dbReference>
<dbReference type="Pfam" id="PF11001">
    <property type="entry name" value="AFUB_07903_YDR124W_hel"/>
    <property type="match status" value="1"/>
</dbReference>
<evidence type="ECO:0000313" key="3">
    <source>
        <dbReference type="EMBL" id="PMD36756.1"/>
    </source>
</evidence>
<feature type="compositionally biased region" description="Polar residues" evidence="1">
    <location>
        <begin position="455"/>
        <end position="466"/>
    </location>
</feature>